<dbReference type="OrthoDB" id="9814956at2"/>
<feature type="transmembrane region" description="Helical" evidence="7">
    <location>
        <begin position="124"/>
        <end position="141"/>
    </location>
</feature>
<keyword evidence="6 7" id="KW-0472">Membrane</keyword>
<name>A0A244CUS9_PSEDV</name>
<organism evidence="9 10">
    <name type="scientific">Pseudoalteromonas ulvae</name>
    <dbReference type="NCBI Taxonomy" id="107327"/>
    <lineage>
        <taxon>Bacteria</taxon>
        <taxon>Pseudomonadati</taxon>
        <taxon>Pseudomonadota</taxon>
        <taxon>Gammaproteobacteria</taxon>
        <taxon>Alteromonadales</taxon>
        <taxon>Pseudoalteromonadaceae</taxon>
        <taxon>Pseudoalteromonas</taxon>
    </lineage>
</organism>
<reference evidence="9 10" key="1">
    <citation type="submission" date="2017-02" db="EMBL/GenBank/DDBJ databases">
        <title>Pseudoalteromonas ulvae TC14 Genome.</title>
        <authorList>
            <person name="Molmeret M."/>
        </authorList>
    </citation>
    <scope>NUCLEOTIDE SEQUENCE [LARGE SCALE GENOMIC DNA]</scope>
    <source>
        <strain evidence="9">TC14</strain>
    </source>
</reference>
<proteinExistence type="inferred from homology"/>
<feature type="transmembrane region" description="Helical" evidence="7">
    <location>
        <begin position="229"/>
        <end position="249"/>
    </location>
</feature>
<evidence type="ECO:0000313" key="10">
    <source>
        <dbReference type="Proteomes" id="UP000194841"/>
    </source>
</evidence>
<evidence type="ECO:0000256" key="3">
    <source>
        <dbReference type="ARBA" id="ARBA00022475"/>
    </source>
</evidence>
<dbReference type="PANTHER" id="PTHR40074">
    <property type="entry name" value="O-ACETYLTRANSFERASE WECH"/>
    <property type="match status" value="1"/>
</dbReference>
<evidence type="ECO:0000256" key="5">
    <source>
        <dbReference type="ARBA" id="ARBA00022989"/>
    </source>
</evidence>
<feature type="transmembrane region" description="Helical" evidence="7">
    <location>
        <begin position="84"/>
        <end position="104"/>
    </location>
</feature>
<feature type="transmembrane region" description="Helical" evidence="7">
    <location>
        <begin position="7"/>
        <end position="25"/>
    </location>
</feature>
<dbReference type="AlphaFoldDB" id="A0A244CUS9"/>
<feature type="transmembrane region" description="Helical" evidence="7">
    <location>
        <begin position="256"/>
        <end position="279"/>
    </location>
</feature>
<feature type="transmembrane region" description="Helical" evidence="7">
    <location>
        <begin position="45"/>
        <end position="64"/>
    </location>
</feature>
<evidence type="ECO:0000256" key="6">
    <source>
        <dbReference type="ARBA" id="ARBA00023136"/>
    </source>
</evidence>
<dbReference type="InterPro" id="IPR002656">
    <property type="entry name" value="Acyl_transf_3_dom"/>
</dbReference>
<dbReference type="GO" id="GO:0016413">
    <property type="term" value="F:O-acetyltransferase activity"/>
    <property type="evidence" value="ECO:0007669"/>
    <property type="project" value="TreeGrafter"/>
</dbReference>
<dbReference type="Proteomes" id="UP000194841">
    <property type="component" value="Unassembled WGS sequence"/>
</dbReference>
<feature type="transmembrane region" description="Helical" evidence="7">
    <location>
        <begin position="148"/>
        <end position="165"/>
    </location>
</feature>
<evidence type="ECO:0000256" key="1">
    <source>
        <dbReference type="ARBA" id="ARBA00004651"/>
    </source>
</evidence>
<keyword evidence="3" id="KW-1003">Cell membrane</keyword>
<dbReference type="Pfam" id="PF01757">
    <property type="entry name" value="Acyl_transf_3"/>
    <property type="match status" value="1"/>
</dbReference>
<comment type="subcellular location">
    <subcellularLocation>
        <location evidence="1">Cell membrane</location>
        <topology evidence="1">Multi-pass membrane protein</topology>
    </subcellularLocation>
</comment>
<keyword evidence="5 7" id="KW-1133">Transmembrane helix</keyword>
<evidence type="ECO:0000256" key="7">
    <source>
        <dbReference type="SAM" id="Phobius"/>
    </source>
</evidence>
<gene>
    <name evidence="9" type="ORF">B1199_03640</name>
</gene>
<comment type="similarity">
    <text evidence="2">Belongs to the acyltransferase 3 family.</text>
</comment>
<protein>
    <recommendedName>
        <fullName evidence="8">Acyltransferase 3 domain-containing protein</fullName>
    </recommendedName>
</protein>
<feature type="domain" description="Acyltransferase 3" evidence="8">
    <location>
        <begin position="6"/>
        <end position="309"/>
    </location>
</feature>
<evidence type="ECO:0000256" key="2">
    <source>
        <dbReference type="ARBA" id="ARBA00007400"/>
    </source>
</evidence>
<dbReference type="PANTHER" id="PTHR40074:SF2">
    <property type="entry name" value="O-ACETYLTRANSFERASE WECH"/>
    <property type="match status" value="1"/>
</dbReference>
<comment type="caution">
    <text evidence="9">The sequence shown here is derived from an EMBL/GenBank/DDBJ whole genome shotgun (WGS) entry which is preliminary data.</text>
</comment>
<dbReference type="GO" id="GO:0005886">
    <property type="term" value="C:plasma membrane"/>
    <property type="evidence" value="ECO:0007669"/>
    <property type="project" value="UniProtKB-SubCell"/>
</dbReference>
<keyword evidence="10" id="KW-1185">Reference proteome</keyword>
<sequence length="332" mass="38128">MHNRTDWIDYCKAIGIILVVYGHVVRGLLKAGINDNLIVHQYIDSVIYTFHMPLFFFLSGLFFLQTLHKYGAAGLLNKKIDTLFYMYVIWSLLQGGIEVALSQFTNNTTSMSEVVSLLIEPRMQFWFLYALIILFVLTTFIYKVIPKLPASVLIGVSALLYIYAAELPQGLNSYFIYQNLIFFTLGIGVYQLNDLRMHFNMPIFIALIGAFIASQYLFHLNHTYQDRGFYSLITATIAISMVVQAALGLMRFELRWLKLIGVYSLSIYLIHILTGSGIRVVLTKVLTIDNFYIHLLCGLLFGLLFPMIIQYGVEKNRLRYVFSAPISKLWRT</sequence>
<evidence type="ECO:0000313" key="9">
    <source>
        <dbReference type="EMBL" id="OUL59373.1"/>
    </source>
</evidence>
<dbReference type="RefSeq" id="WP_086742763.1">
    <property type="nucleotide sequence ID" value="NZ_MWPV01000001.1"/>
</dbReference>
<feature type="transmembrane region" description="Helical" evidence="7">
    <location>
        <begin position="171"/>
        <end position="192"/>
    </location>
</feature>
<evidence type="ECO:0000259" key="8">
    <source>
        <dbReference type="Pfam" id="PF01757"/>
    </source>
</evidence>
<feature type="transmembrane region" description="Helical" evidence="7">
    <location>
        <begin position="199"/>
        <end position="217"/>
    </location>
</feature>
<accession>A0A244CUS9</accession>
<feature type="transmembrane region" description="Helical" evidence="7">
    <location>
        <begin position="291"/>
        <end position="313"/>
    </location>
</feature>
<dbReference type="EMBL" id="MWPV01000001">
    <property type="protein sequence ID" value="OUL59373.1"/>
    <property type="molecule type" value="Genomic_DNA"/>
</dbReference>
<dbReference type="GO" id="GO:0009246">
    <property type="term" value="P:enterobacterial common antigen biosynthetic process"/>
    <property type="evidence" value="ECO:0007669"/>
    <property type="project" value="TreeGrafter"/>
</dbReference>
<keyword evidence="4 7" id="KW-0812">Transmembrane</keyword>
<evidence type="ECO:0000256" key="4">
    <source>
        <dbReference type="ARBA" id="ARBA00022692"/>
    </source>
</evidence>